<feature type="compositionally biased region" description="Polar residues" evidence="1">
    <location>
        <begin position="90"/>
        <end position="108"/>
    </location>
</feature>
<gene>
    <name evidence="2" type="ORF">BYL167_LOCUS3918</name>
    <name evidence="3" type="ORF">GIL414_LOCUS4048</name>
</gene>
<dbReference type="EMBL" id="CAJOBJ010000942">
    <property type="protein sequence ID" value="CAF3852618.1"/>
    <property type="molecule type" value="Genomic_DNA"/>
</dbReference>
<evidence type="ECO:0000313" key="3">
    <source>
        <dbReference type="EMBL" id="CAF3852618.1"/>
    </source>
</evidence>
<accession>A0A8S2JPX1</accession>
<reference evidence="2" key="1">
    <citation type="submission" date="2021-02" db="EMBL/GenBank/DDBJ databases">
        <authorList>
            <person name="Nowell W R."/>
        </authorList>
    </citation>
    <scope>NUCLEOTIDE SEQUENCE</scope>
</reference>
<comment type="caution">
    <text evidence="2">The sequence shown here is derived from an EMBL/GenBank/DDBJ whole genome shotgun (WGS) entry which is preliminary data.</text>
</comment>
<name>A0A8S2JPX1_9BILA</name>
<organism evidence="2 4">
    <name type="scientific">Rotaria magnacalcarata</name>
    <dbReference type="NCBI Taxonomy" id="392030"/>
    <lineage>
        <taxon>Eukaryota</taxon>
        <taxon>Metazoa</taxon>
        <taxon>Spiralia</taxon>
        <taxon>Gnathifera</taxon>
        <taxon>Rotifera</taxon>
        <taxon>Eurotatoria</taxon>
        <taxon>Bdelloidea</taxon>
        <taxon>Philodinida</taxon>
        <taxon>Philodinidae</taxon>
        <taxon>Rotaria</taxon>
    </lineage>
</organism>
<sequence length="108" mass="12344">MKAAKLNLNSSYCNELPSNYQHYPDDRINNPPKLQPLMSARPIVDFSTSYDTKPSNTIERLQMFLQNQNRPSHEHEQPSIRVYSSSSSSVINPPQNSNDASWPSSRYS</sequence>
<protein>
    <submittedName>
        <fullName evidence="2">Uncharacterized protein</fullName>
    </submittedName>
</protein>
<proteinExistence type="predicted"/>
<dbReference type="Proteomes" id="UP000681720">
    <property type="component" value="Unassembled WGS sequence"/>
</dbReference>
<evidence type="ECO:0000313" key="2">
    <source>
        <dbReference type="EMBL" id="CAF3817732.1"/>
    </source>
</evidence>
<evidence type="ECO:0000256" key="1">
    <source>
        <dbReference type="SAM" id="MobiDB-lite"/>
    </source>
</evidence>
<feature type="region of interest" description="Disordered" evidence="1">
    <location>
        <begin position="67"/>
        <end position="108"/>
    </location>
</feature>
<dbReference type="Proteomes" id="UP000681967">
    <property type="component" value="Unassembled WGS sequence"/>
</dbReference>
<evidence type="ECO:0000313" key="4">
    <source>
        <dbReference type="Proteomes" id="UP000681967"/>
    </source>
</evidence>
<dbReference type="AlphaFoldDB" id="A0A8S2JPX1"/>
<dbReference type="EMBL" id="CAJOBH010000792">
    <property type="protein sequence ID" value="CAF3817732.1"/>
    <property type="molecule type" value="Genomic_DNA"/>
</dbReference>